<sequence length="281" mass="28006">MRVHRRLGTAAVALGVVVSGVPLGAAAPARAVPVPVGTSSTSTYNSGSPKFDTAGCPAGQIVLSGGGTITDGAGHVVLSDVILGRTTVTVMAYEVTAYSGNWSVTATAVCGPEEEDVVITWATGSGTTAAKSATVYCPAGTKLYGTGYELPGADGQVFPSAVRPDDALSRVTVKADAHGGYTGDWNLVAYAACAKPAAHMRLLTARSATGPAAAKAVTTEACPGLAHVHGVGAEISGGHGDVILAAMTPSSLALTRSQAGAHAHGRVAEDWSVTSYAICST</sequence>
<keyword evidence="1" id="KW-0732">Signal</keyword>
<keyword evidence="3" id="KW-1185">Reference proteome</keyword>
<feature type="signal peptide" evidence="1">
    <location>
        <begin position="1"/>
        <end position="31"/>
    </location>
</feature>
<name>A0ABQ5R1B3_9ACTN</name>
<dbReference type="Proteomes" id="UP001144280">
    <property type="component" value="Unassembled WGS sequence"/>
</dbReference>
<feature type="chain" id="PRO_5046892348" evidence="1">
    <location>
        <begin position="32"/>
        <end position="281"/>
    </location>
</feature>
<dbReference type="EMBL" id="BSDI01000033">
    <property type="protein sequence ID" value="GLI00594.1"/>
    <property type="molecule type" value="Genomic_DNA"/>
</dbReference>
<gene>
    <name evidence="2" type="ORF">Pa4123_58700</name>
</gene>
<dbReference type="RefSeq" id="WP_281901029.1">
    <property type="nucleotide sequence ID" value="NZ_BSDI01000033.1"/>
</dbReference>
<evidence type="ECO:0000313" key="3">
    <source>
        <dbReference type="Proteomes" id="UP001144280"/>
    </source>
</evidence>
<evidence type="ECO:0000256" key="1">
    <source>
        <dbReference type="SAM" id="SignalP"/>
    </source>
</evidence>
<evidence type="ECO:0000313" key="2">
    <source>
        <dbReference type="EMBL" id="GLI00594.1"/>
    </source>
</evidence>
<reference evidence="2" key="1">
    <citation type="submission" date="2022-12" db="EMBL/GenBank/DDBJ databases">
        <title>New Phytohabitans aurantiacus sp. RD004123 nov., an actinomycete isolated from soil.</title>
        <authorList>
            <person name="Triningsih D.W."/>
            <person name="Harunari E."/>
            <person name="Igarashi Y."/>
        </authorList>
    </citation>
    <scope>NUCLEOTIDE SEQUENCE</scope>
    <source>
        <strain evidence="2">RD004123</strain>
    </source>
</reference>
<proteinExistence type="predicted"/>
<organism evidence="2 3">
    <name type="scientific">Phytohabitans aurantiacus</name>
    <dbReference type="NCBI Taxonomy" id="3016789"/>
    <lineage>
        <taxon>Bacteria</taxon>
        <taxon>Bacillati</taxon>
        <taxon>Actinomycetota</taxon>
        <taxon>Actinomycetes</taxon>
        <taxon>Micromonosporales</taxon>
        <taxon>Micromonosporaceae</taxon>
    </lineage>
</organism>
<comment type="caution">
    <text evidence="2">The sequence shown here is derived from an EMBL/GenBank/DDBJ whole genome shotgun (WGS) entry which is preliminary data.</text>
</comment>
<protein>
    <submittedName>
        <fullName evidence="2">Uncharacterized protein</fullName>
    </submittedName>
</protein>
<accession>A0ABQ5R1B3</accession>